<feature type="region of interest" description="Disordered" evidence="3">
    <location>
        <begin position="1"/>
        <end position="24"/>
    </location>
</feature>
<dbReference type="PANTHER" id="PTHR24095:SF14">
    <property type="entry name" value="ACETYL-COENZYME A SYNTHETASE 1"/>
    <property type="match status" value="1"/>
</dbReference>
<dbReference type="GO" id="GO:0005829">
    <property type="term" value="C:cytosol"/>
    <property type="evidence" value="ECO:0007669"/>
    <property type="project" value="TreeGrafter"/>
</dbReference>
<feature type="domain" description="AMP-dependent synthetase/ligase" evidence="4">
    <location>
        <begin position="100"/>
        <end position="349"/>
    </location>
</feature>
<comment type="caution">
    <text evidence="6">The sequence shown here is derived from an EMBL/GenBank/DDBJ whole genome shotgun (WGS) entry which is preliminary data.</text>
</comment>
<proteinExistence type="inferred from homology"/>
<organism evidence="6">
    <name type="scientific">Desulfurivibrio alkaliphilus</name>
    <dbReference type="NCBI Taxonomy" id="427923"/>
    <lineage>
        <taxon>Bacteria</taxon>
        <taxon>Pseudomonadati</taxon>
        <taxon>Thermodesulfobacteriota</taxon>
        <taxon>Desulfobulbia</taxon>
        <taxon>Desulfobulbales</taxon>
        <taxon>Desulfobulbaceae</taxon>
        <taxon>Desulfurivibrio</taxon>
    </lineage>
</organism>
<evidence type="ECO:0000259" key="4">
    <source>
        <dbReference type="Pfam" id="PF00501"/>
    </source>
</evidence>
<gene>
    <name evidence="6" type="ORF">ENN98_03575</name>
</gene>
<dbReference type="Pfam" id="PF00501">
    <property type="entry name" value="AMP-binding"/>
    <property type="match status" value="1"/>
</dbReference>
<dbReference type="Gene3D" id="3.40.50.12780">
    <property type="entry name" value="N-terminal domain of ligase-like"/>
    <property type="match status" value="1"/>
</dbReference>
<evidence type="ECO:0000313" key="6">
    <source>
        <dbReference type="EMBL" id="HET97766.1"/>
    </source>
</evidence>
<evidence type="ECO:0000256" key="3">
    <source>
        <dbReference type="SAM" id="MobiDB-lite"/>
    </source>
</evidence>
<dbReference type="EMBL" id="DSDS01000082">
    <property type="protein sequence ID" value="HET97766.1"/>
    <property type="molecule type" value="Genomic_DNA"/>
</dbReference>
<comment type="similarity">
    <text evidence="1">Belongs to the ATP-dependent AMP-binding enzyme family.</text>
</comment>
<dbReference type="GO" id="GO:0003987">
    <property type="term" value="F:acetate-CoA ligase activity"/>
    <property type="evidence" value="ECO:0007669"/>
    <property type="project" value="TreeGrafter"/>
</dbReference>
<dbReference type="InterPro" id="IPR032387">
    <property type="entry name" value="ACAS_N"/>
</dbReference>
<dbReference type="InterPro" id="IPR000873">
    <property type="entry name" value="AMP-dep_synth/lig_dom"/>
</dbReference>
<evidence type="ECO:0000256" key="1">
    <source>
        <dbReference type="ARBA" id="ARBA00006432"/>
    </source>
</evidence>
<dbReference type="SUPFAM" id="SSF56801">
    <property type="entry name" value="Acetyl-CoA synthetase-like"/>
    <property type="match status" value="1"/>
</dbReference>
<dbReference type="GO" id="GO:0006085">
    <property type="term" value="P:acetyl-CoA biosynthetic process"/>
    <property type="evidence" value="ECO:0007669"/>
    <property type="project" value="TreeGrafter"/>
</dbReference>
<feature type="domain" description="Acetyl-coenzyme A synthetase N-terminal" evidence="5">
    <location>
        <begin position="36"/>
        <end position="92"/>
    </location>
</feature>
<dbReference type="InterPro" id="IPR020845">
    <property type="entry name" value="AMP-binding_CS"/>
</dbReference>
<dbReference type="PANTHER" id="PTHR24095">
    <property type="entry name" value="ACETYL-COENZYME A SYNTHETASE"/>
    <property type="match status" value="1"/>
</dbReference>
<feature type="non-terminal residue" evidence="6">
    <location>
        <position position="353"/>
    </location>
</feature>
<sequence>MSAPDSKIESMQQENRLFAPPTAPADTVSARSMAEYQAMYQRSMEDPEGFWAERAEAMLTWDKKWDRVLEADMNTPEIKWFPGGKLNVSVNCLDRHLHNGRRNKAALIWQGEPEGDSKVYTYQMLHSEVCRMANVLKKLGVKKGDRVAVYLPMIPELAIALLACTRIGAIHSVVFAGFSAQSLKSRVQDCEAKVLITADAVLRSGKTIPLKPNADQALAECPSVKSCIVVRRAGNEVPMQEGRDSWWHEEVSAPGITAECPPESMDAEDNMFILYTSGSTGKPKGVVHTTGGYLTFAAQTCQWVFDLKDDDVHWCTADIGWITGHSYILYGPLALGATSLMFEGVPSWPKPDR</sequence>
<dbReference type="InterPro" id="IPR042099">
    <property type="entry name" value="ANL_N_sf"/>
</dbReference>
<protein>
    <submittedName>
        <fullName evidence="6">Acetyl-coenzyme A synthetase</fullName>
    </submittedName>
</protein>
<dbReference type="PROSITE" id="PS00455">
    <property type="entry name" value="AMP_BINDING"/>
    <property type="match status" value="1"/>
</dbReference>
<dbReference type="AlphaFoldDB" id="A0A7C2TG49"/>
<name>A0A7C2TG49_9BACT</name>
<reference evidence="6" key="1">
    <citation type="journal article" date="2020" name="mSystems">
        <title>Genome- and Community-Level Interaction Insights into Carbon Utilization and Element Cycling Functions of Hydrothermarchaeota in Hydrothermal Sediment.</title>
        <authorList>
            <person name="Zhou Z."/>
            <person name="Liu Y."/>
            <person name="Xu W."/>
            <person name="Pan J."/>
            <person name="Luo Z.H."/>
            <person name="Li M."/>
        </authorList>
    </citation>
    <scope>NUCLEOTIDE SEQUENCE [LARGE SCALE GENOMIC DNA]</scope>
    <source>
        <strain evidence="6">SpSt-1224</strain>
    </source>
</reference>
<accession>A0A7C2TG49</accession>
<dbReference type="Pfam" id="PF16177">
    <property type="entry name" value="ACAS_N"/>
    <property type="match status" value="1"/>
</dbReference>
<evidence type="ECO:0000259" key="5">
    <source>
        <dbReference type="Pfam" id="PF16177"/>
    </source>
</evidence>
<evidence type="ECO:0000256" key="2">
    <source>
        <dbReference type="ARBA" id="ARBA00022990"/>
    </source>
</evidence>
<dbReference type="Proteomes" id="UP000885986">
    <property type="component" value="Unassembled WGS sequence"/>
</dbReference>
<keyword evidence="2" id="KW-0007">Acetylation</keyword>